<name>A0AAX4L4T7_9CREN</name>
<evidence type="ECO:0000313" key="4">
    <source>
        <dbReference type="Proteomes" id="UP001432202"/>
    </source>
</evidence>
<evidence type="ECO:0000259" key="2">
    <source>
        <dbReference type="Pfam" id="PF22201"/>
    </source>
</evidence>
<dbReference type="GO" id="GO:0005198">
    <property type="term" value="F:structural molecule activity"/>
    <property type="evidence" value="ECO:0007669"/>
    <property type="project" value="InterPro"/>
</dbReference>
<feature type="domain" description="Conserved flagellar protein F immunoglobulin-like" evidence="2">
    <location>
        <begin position="49"/>
        <end position="161"/>
    </location>
</feature>
<keyword evidence="3" id="KW-0282">Flagellum</keyword>
<dbReference type="EMBL" id="CP146016">
    <property type="protein sequence ID" value="WWQ61416.1"/>
    <property type="molecule type" value="Genomic_DNA"/>
</dbReference>
<keyword evidence="1" id="KW-1133">Transmembrane helix</keyword>
<evidence type="ECO:0000256" key="1">
    <source>
        <dbReference type="SAM" id="Phobius"/>
    </source>
</evidence>
<keyword evidence="3" id="KW-0969">Cilium</keyword>
<gene>
    <name evidence="3" type="ORF">V6M85_04895</name>
</gene>
<keyword evidence="4" id="KW-1185">Reference proteome</keyword>
<dbReference type="Pfam" id="PF22201">
    <property type="entry name" value="FlaF_Ig-like"/>
    <property type="match status" value="1"/>
</dbReference>
<dbReference type="AlphaFoldDB" id="A0AAX4L4T7"/>
<feature type="transmembrane region" description="Helical" evidence="1">
    <location>
        <begin position="6"/>
        <end position="28"/>
    </location>
</feature>
<proteinExistence type="predicted"/>
<reference evidence="3 4" key="1">
    <citation type="submission" date="2024-02" db="EMBL/GenBank/DDBJ databases">
        <title>STSV induces naive adaptation in Sulfolobus.</title>
        <authorList>
            <person name="Xiang X."/>
            <person name="Song M."/>
        </authorList>
    </citation>
    <scope>NUCLEOTIDE SEQUENCE [LARGE SCALE GENOMIC DNA]</scope>
    <source>
        <strain evidence="3 4">RT2</strain>
    </source>
</reference>
<dbReference type="GO" id="GO:0097588">
    <property type="term" value="P:archaeal or bacterial-type flagellum-dependent cell motility"/>
    <property type="evidence" value="ECO:0007669"/>
    <property type="project" value="InterPro"/>
</dbReference>
<dbReference type="SUPFAM" id="SSF50978">
    <property type="entry name" value="WD40 repeat-like"/>
    <property type="match status" value="1"/>
</dbReference>
<protein>
    <submittedName>
        <fullName evidence="3">Flagellar protein F</fullName>
    </submittedName>
</protein>
<dbReference type="RefSeq" id="WP_338603709.1">
    <property type="nucleotide sequence ID" value="NZ_CP146016.1"/>
</dbReference>
<sequence length="163" mass="18354">MGISQVVAYTLLFFISLSLGFITLGAYIRSQQLITRAEELRQNMELNQLNTKIYIKSVSLSNNNLLYITITNNGSTSLYDFKDFDVIVKYYANISNISTLIVSSYNYSTLSGPYRWTSNTVLINSDTSGTFIVDLPYPLYPNTKVTVVIATNYGPEAIWRGIL</sequence>
<dbReference type="InterPro" id="IPR054458">
    <property type="entry name" value="FlaF_Ig-like"/>
</dbReference>
<keyword evidence="1" id="KW-0812">Transmembrane</keyword>
<keyword evidence="3" id="KW-0966">Cell projection</keyword>
<dbReference type="Proteomes" id="UP001432202">
    <property type="component" value="Chromosome"/>
</dbReference>
<dbReference type="GeneID" id="89336081"/>
<accession>A0AAX4L4T7</accession>
<dbReference type="InterPro" id="IPR036322">
    <property type="entry name" value="WD40_repeat_dom_sf"/>
</dbReference>
<evidence type="ECO:0000313" key="3">
    <source>
        <dbReference type="EMBL" id="WWQ61416.1"/>
    </source>
</evidence>
<organism evidence="3 4">
    <name type="scientific">Sulfolobus tengchongensis</name>
    <dbReference type="NCBI Taxonomy" id="207809"/>
    <lineage>
        <taxon>Archaea</taxon>
        <taxon>Thermoproteota</taxon>
        <taxon>Thermoprotei</taxon>
        <taxon>Sulfolobales</taxon>
        <taxon>Sulfolobaceae</taxon>
        <taxon>Sulfolobus</taxon>
    </lineage>
</organism>
<keyword evidence="1" id="KW-0472">Membrane</keyword>